<keyword evidence="3" id="KW-1185">Reference proteome</keyword>
<accession>A0A1E7ZBK6</accession>
<keyword evidence="1" id="KW-0732">Signal</keyword>
<evidence type="ECO:0008006" key="4">
    <source>
        <dbReference type="Google" id="ProtNLM"/>
    </source>
</evidence>
<evidence type="ECO:0000313" key="2">
    <source>
        <dbReference type="EMBL" id="OFC70903.1"/>
    </source>
</evidence>
<dbReference type="RefSeq" id="WP_070125296.1">
    <property type="nucleotide sequence ID" value="NZ_MDHN01000021.1"/>
</dbReference>
<evidence type="ECO:0000313" key="3">
    <source>
        <dbReference type="Proteomes" id="UP000175691"/>
    </source>
</evidence>
<feature type="signal peptide" evidence="1">
    <location>
        <begin position="1"/>
        <end position="28"/>
    </location>
</feature>
<dbReference type="STRING" id="1656094.BFC18_10670"/>
<dbReference type="Proteomes" id="UP000175691">
    <property type="component" value="Unassembled WGS sequence"/>
</dbReference>
<evidence type="ECO:0000256" key="1">
    <source>
        <dbReference type="SAM" id="SignalP"/>
    </source>
</evidence>
<proteinExistence type="predicted"/>
<protein>
    <recommendedName>
        <fullName evidence="4">DUF4136 domain-containing protein</fullName>
    </recommendedName>
</protein>
<dbReference type="AlphaFoldDB" id="A0A1E7ZBK6"/>
<reference evidence="2 3" key="1">
    <citation type="submission" date="2016-08" db="EMBL/GenBank/DDBJ databases">
        <authorList>
            <person name="Seilhamer J.J."/>
        </authorList>
    </citation>
    <scope>NUCLEOTIDE SEQUENCE [LARGE SCALE GENOMIC DNA]</scope>
    <source>
        <strain evidence="2 3">KCTC 42603</strain>
    </source>
</reference>
<feature type="chain" id="PRO_5009209628" description="DUF4136 domain-containing protein" evidence="1">
    <location>
        <begin position="29"/>
        <end position="189"/>
    </location>
</feature>
<name>A0A1E7ZBK6_9ALTE</name>
<sequence>MSFTASVIKKGMCYVVLGAGLLAATACSSVSSLTPTPYQAAKSDKQYGYSSTQLSDNEYRIMFRATEVTDASLVQEYSLYRAAEIAKKNDFQYLTIVKTDIERKNTVAKRIVKETPEISQNPILTDPQCTMSGCNEVGQTMPNQSGELRVQTENTEDVYYSILVRMAESQTALGSKSFEVAKLLARKPM</sequence>
<comment type="caution">
    <text evidence="2">The sequence shown here is derived from an EMBL/GenBank/DDBJ whole genome shotgun (WGS) entry which is preliminary data.</text>
</comment>
<dbReference type="NCBIfam" id="NF047637">
    <property type="entry name" value="lipo_CC0125"/>
    <property type="match status" value="1"/>
</dbReference>
<organism evidence="2 3">
    <name type="scientific">Alteromonas confluentis</name>
    <dbReference type="NCBI Taxonomy" id="1656094"/>
    <lineage>
        <taxon>Bacteria</taxon>
        <taxon>Pseudomonadati</taxon>
        <taxon>Pseudomonadota</taxon>
        <taxon>Gammaproteobacteria</taxon>
        <taxon>Alteromonadales</taxon>
        <taxon>Alteromonadaceae</taxon>
        <taxon>Alteromonas/Salinimonas group</taxon>
        <taxon>Alteromonas</taxon>
    </lineage>
</organism>
<dbReference type="EMBL" id="MDHN01000021">
    <property type="protein sequence ID" value="OFC70903.1"/>
    <property type="molecule type" value="Genomic_DNA"/>
</dbReference>
<dbReference type="OrthoDB" id="6336438at2"/>
<gene>
    <name evidence="2" type="ORF">BFC18_10670</name>
</gene>